<evidence type="ECO:0000313" key="2">
    <source>
        <dbReference type="EMBL" id="ACZ43314.1"/>
    </source>
</evidence>
<accession>D1CHU3</accession>
<sequence>MRRLSRLLAGTVALAVSMALVLVAYAVLAGAGNESVGSPSRSQEEWADDRKGSGLSASITPTSITEPVLFEDIDLLLSPALNPPKIGREEAIQMASGNRPGGALHSEPRALHGLATLTLEPYPDGPESIHNAPVWMVIWDRADGIIIETVADQPVQTIPSRVYVLVDADTGEPLAEFQRSIQLQGTPALVLALAGADANPYTGRDTNRG</sequence>
<evidence type="ECO:0000256" key="1">
    <source>
        <dbReference type="SAM" id="MobiDB-lite"/>
    </source>
</evidence>
<dbReference type="KEGG" id="ttr:Tter_2419"/>
<dbReference type="AlphaFoldDB" id="D1CHU3"/>
<evidence type="ECO:0000313" key="3">
    <source>
        <dbReference type="Proteomes" id="UP000000323"/>
    </source>
</evidence>
<feature type="compositionally biased region" description="Basic and acidic residues" evidence="1">
    <location>
        <begin position="42"/>
        <end position="52"/>
    </location>
</feature>
<dbReference type="RefSeq" id="WP_012876345.1">
    <property type="nucleotide sequence ID" value="NC_013526.1"/>
</dbReference>
<gene>
    <name evidence="2" type="ordered locus">Tter_2419</name>
</gene>
<dbReference type="HOGENOM" id="CLU_1314887_0_0_0"/>
<proteinExistence type="predicted"/>
<keyword evidence="3" id="KW-1185">Reference proteome</keyword>
<feature type="region of interest" description="Disordered" evidence="1">
    <location>
        <begin position="33"/>
        <end position="59"/>
    </location>
</feature>
<name>D1CHU3_THET1</name>
<organism evidence="2 3">
    <name type="scientific">Thermobaculum terrenum (strain ATCC BAA-798 / CCMEE 7001 / YNP1)</name>
    <dbReference type="NCBI Taxonomy" id="525904"/>
    <lineage>
        <taxon>Bacteria</taxon>
        <taxon>Bacillati</taxon>
        <taxon>Chloroflexota</taxon>
        <taxon>Chloroflexia</taxon>
        <taxon>Candidatus Thermobaculales</taxon>
        <taxon>Candidatus Thermobaculaceae</taxon>
        <taxon>Thermobaculum</taxon>
    </lineage>
</organism>
<reference evidence="3" key="1">
    <citation type="journal article" date="2010" name="Stand. Genomic Sci.">
        <title>Complete genome sequence of 'Thermobaculum terrenum' type strain (YNP1).</title>
        <authorList>
            <person name="Kiss H."/>
            <person name="Cleland D."/>
            <person name="Lapidus A."/>
            <person name="Lucas S."/>
            <person name="Glavina Del Rio T."/>
            <person name="Nolan M."/>
            <person name="Tice H."/>
            <person name="Han C."/>
            <person name="Goodwin L."/>
            <person name="Pitluck S."/>
            <person name="Liolios K."/>
            <person name="Ivanova N."/>
            <person name="Mavromatis K."/>
            <person name="Ovchinnikova G."/>
            <person name="Pati A."/>
            <person name="Chen A."/>
            <person name="Palaniappan K."/>
            <person name="Land M."/>
            <person name="Hauser L."/>
            <person name="Chang Y."/>
            <person name="Jeffries C."/>
            <person name="Lu M."/>
            <person name="Brettin T."/>
            <person name="Detter J."/>
            <person name="Goker M."/>
            <person name="Tindall B."/>
            <person name="Beck B."/>
            <person name="McDermott T."/>
            <person name="Woyke T."/>
            <person name="Bristow J."/>
            <person name="Eisen J."/>
            <person name="Markowitz V."/>
            <person name="Hugenholtz P."/>
            <person name="Kyrpides N."/>
            <person name="Klenk H."/>
            <person name="Cheng J."/>
        </authorList>
    </citation>
    <scope>NUCLEOTIDE SEQUENCE [LARGE SCALE GENOMIC DNA]</scope>
    <source>
        <strain evidence="3">ATCC BAA-798 / YNP1</strain>
    </source>
</reference>
<protein>
    <submittedName>
        <fullName evidence="2">Uncharacterized protein</fullName>
    </submittedName>
</protein>
<dbReference type="Proteomes" id="UP000000323">
    <property type="component" value="Chromosome 2"/>
</dbReference>
<dbReference type="EMBL" id="CP001826">
    <property type="protein sequence ID" value="ACZ43314.1"/>
    <property type="molecule type" value="Genomic_DNA"/>
</dbReference>